<reference evidence="2" key="1">
    <citation type="journal article" date="2010" name="Genome Biol.">
        <title>Genome sequence of the necrotrophic plant pathogen Pythium ultimum reveals original pathogenicity mechanisms and effector repertoire.</title>
        <authorList>
            <person name="Levesque C.A."/>
            <person name="Brouwer H."/>
            <person name="Cano L."/>
            <person name="Hamilton J.P."/>
            <person name="Holt C."/>
            <person name="Huitema E."/>
            <person name="Raffaele S."/>
            <person name="Robideau G.P."/>
            <person name="Thines M."/>
            <person name="Win J."/>
            <person name="Zerillo M.M."/>
            <person name="Beakes G.W."/>
            <person name="Boore J.L."/>
            <person name="Busam D."/>
            <person name="Dumas B."/>
            <person name="Ferriera S."/>
            <person name="Fuerstenberg S.I."/>
            <person name="Gachon C.M."/>
            <person name="Gaulin E."/>
            <person name="Govers F."/>
            <person name="Grenville-Briggs L."/>
            <person name="Horner N."/>
            <person name="Hostetler J."/>
            <person name="Jiang R.H."/>
            <person name="Johnson J."/>
            <person name="Krajaejun T."/>
            <person name="Lin H."/>
            <person name="Meijer H.J."/>
            <person name="Moore B."/>
            <person name="Morris P."/>
            <person name="Phuntmart V."/>
            <person name="Puiu D."/>
            <person name="Shetty J."/>
            <person name="Stajich J.E."/>
            <person name="Tripathy S."/>
            <person name="Wawra S."/>
            <person name="van West P."/>
            <person name="Whitty B.R."/>
            <person name="Coutinho P.M."/>
            <person name="Henrissat B."/>
            <person name="Martin F."/>
            <person name="Thomas P.D."/>
            <person name="Tyler B.M."/>
            <person name="De Vries R.P."/>
            <person name="Kamoun S."/>
            <person name="Yandell M."/>
            <person name="Tisserat N."/>
            <person name="Buell C.R."/>
        </authorList>
    </citation>
    <scope>NUCLEOTIDE SEQUENCE</scope>
    <source>
        <strain evidence="2">DAOM:BR144</strain>
    </source>
</reference>
<dbReference type="AlphaFoldDB" id="K3WXE7"/>
<reference evidence="2" key="2">
    <citation type="submission" date="2010-04" db="EMBL/GenBank/DDBJ databases">
        <authorList>
            <person name="Buell R."/>
            <person name="Hamilton J."/>
            <person name="Hostetler J."/>
        </authorList>
    </citation>
    <scope>NUCLEOTIDE SEQUENCE [LARGE SCALE GENOMIC DNA]</scope>
    <source>
        <strain evidence="2">DAOM:BR144</strain>
    </source>
</reference>
<dbReference type="Proteomes" id="UP000019132">
    <property type="component" value="Unassembled WGS sequence"/>
</dbReference>
<dbReference type="VEuPathDB" id="FungiDB:PYU1_G009627"/>
<dbReference type="HOGENOM" id="CLU_1590768_0_0_1"/>
<proteinExistence type="predicted"/>
<dbReference type="EMBL" id="GL376615">
    <property type="status" value="NOT_ANNOTATED_CDS"/>
    <property type="molecule type" value="Genomic_DNA"/>
</dbReference>
<dbReference type="eggNOG" id="ENOG502T40M">
    <property type="taxonomic scope" value="Eukaryota"/>
</dbReference>
<name>K3WXE7_GLOUD</name>
<reference evidence="1" key="3">
    <citation type="submission" date="2015-02" db="UniProtKB">
        <authorList>
            <consortium name="EnsemblProtists"/>
        </authorList>
    </citation>
    <scope>IDENTIFICATION</scope>
    <source>
        <strain evidence="1">DAOM BR144</strain>
    </source>
</reference>
<evidence type="ECO:0000313" key="1">
    <source>
        <dbReference type="EnsemblProtists" id="PYU1_T009645"/>
    </source>
</evidence>
<organism evidence="1 2">
    <name type="scientific">Globisporangium ultimum (strain ATCC 200006 / CBS 805.95 / DAOM BR144)</name>
    <name type="common">Pythium ultimum</name>
    <dbReference type="NCBI Taxonomy" id="431595"/>
    <lineage>
        <taxon>Eukaryota</taxon>
        <taxon>Sar</taxon>
        <taxon>Stramenopiles</taxon>
        <taxon>Oomycota</taxon>
        <taxon>Peronosporomycetes</taxon>
        <taxon>Pythiales</taxon>
        <taxon>Pythiaceae</taxon>
        <taxon>Globisporangium</taxon>
    </lineage>
</organism>
<keyword evidence="2" id="KW-1185">Reference proteome</keyword>
<dbReference type="InParanoid" id="K3WXE7"/>
<evidence type="ECO:0000313" key="2">
    <source>
        <dbReference type="Proteomes" id="UP000019132"/>
    </source>
</evidence>
<accession>K3WXE7</accession>
<sequence length="168" mass="19093">MHDVEADLFARGCLRHAAVLEVETVAVAHNVRIRWGLAHKVLVPEEAVGFLVCRRLHDVEQRTVRDVFMQITTSASSSWDFVTTAYMAFPTLPGQYPDIMSDPGCVAAWIDALGSSDKDSMRLVRTACVRPPSRCLYTLRRSREPMDFQMRGSTWFWSRYTNFSNSST</sequence>
<protein>
    <submittedName>
        <fullName evidence="1">Uncharacterized protein</fullName>
    </submittedName>
</protein>
<dbReference type="EnsemblProtists" id="PYU1_T009645">
    <property type="protein sequence ID" value="PYU1_T009645"/>
    <property type="gene ID" value="PYU1_G009627"/>
</dbReference>